<keyword evidence="2" id="KW-0812">Transmembrane</keyword>
<dbReference type="PANTHER" id="PTHR33747:SF1">
    <property type="entry name" value="ADENYLATE CYCLASE-ASSOCIATED CAP C-TERMINAL DOMAIN-CONTAINING PROTEIN"/>
    <property type="match status" value="1"/>
</dbReference>
<keyword evidence="2" id="KW-0472">Membrane</keyword>
<organism evidence="3">
    <name type="scientific">marine metagenome</name>
    <dbReference type="NCBI Taxonomy" id="408172"/>
    <lineage>
        <taxon>unclassified sequences</taxon>
        <taxon>metagenomes</taxon>
        <taxon>ecological metagenomes</taxon>
    </lineage>
</organism>
<feature type="region of interest" description="Disordered" evidence="1">
    <location>
        <begin position="1"/>
        <end position="20"/>
    </location>
</feature>
<evidence type="ECO:0000313" key="3">
    <source>
        <dbReference type="EMBL" id="SVE05130.1"/>
    </source>
</evidence>
<evidence type="ECO:0000256" key="1">
    <source>
        <dbReference type="SAM" id="MobiDB-lite"/>
    </source>
</evidence>
<sequence>MAATKVGRNDPCSCGSGRKYKQCCGVKSESRFHWGTYALIGVVVAIVGVIAYTFTTEGGGGGRQ</sequence>
<dbReference type="EMBL" id="UINC01190798">
    <property type="protein sequence ID" value="SVE05130.1"/>
    <property type="molecule type" value="Genomic_DNA"/>
</dbReference>
<feature type="non-terminal residue" evidence="3">
    <location>
        <position position="64"/>
    </location>
</feature>
<dbReference type="InterPro" id="IPR004027">
    <property type="entry name" value="SEC_C_motif"/>
</dbReference>
<gene>
    <name evidence="3" type="ORF">METZ01_LOCUS457984</name>
</gene>
<feature type="transmembrane region" description="Helical" evidence="2">
    <location>
        <begin position="34"/>
        <end position="54"/>
    </location>
</feature>
<proteinExistence type="predicted"/>
<dbReference type="PANTHER" id="PTHR33747">
    <property type="entry name" value="UPF0225 PROTEIN SCO1677"/>
    <property type="match status" value="1"/>
</dbReference>
<dbReference type="Gene3D" id="3.10.450.50">
    <property type="match status" value="1"/>
</dbReference>
<dbReference type="AlphaFoldDB" id="A0A383AC04"/>
<protein>
    <submittedName>
        <fullName evidence="3">Uncharacterized protein</fullName>
    </submittedName>
</protein>
<keyword evidence="2" id="KW-1133">Transmembrane helix</keyword>
<accession>A0A383AC04</accession>
<reference evidence="3" key="1">
    <citation type="submission" date="2018-05" db="EMBL/GenBank/DDBJ databases">
        <authorList>
            <person name="Lanie J.A."/>
            <person name="Ng W.-L."/>
            <person name="Kazmierczak K.M."/>
            <person name="Andrzejewski T.M."/>
            <person name="Davidsen T.M."/>
            <person name="Wayne K.J."/>
            <person name="Tettelin H."/>
            <person name="Glass J.I."/>
            <person name="Rusch D."/>
            <person name="Podicherti R."/>
            <person name="Tsui H.-C.T."/>
            <person name="Winkler M.E."/>
        </authorList>
    </citation>
    <scope>NUCLEOTIDE SEQUENCE</scope>
</reference>
<name>A0A383AC04_9ZZZZ</name>
<dbReference type="SUPFAM" id="SSF103642">
    <property type="entry name" value="Sec-C motif"/>
    <property type="match status" value="1"/>
</dbReference>
<evidence type="ECO:0000256" key="2">
    <source>
        <dbReference type="SAM" id="Phobius"/>
    </source>
</evidence>
<dbReference type="Pfam" id="PF02810">
    <property type="entry name" value="SEC-C"/>
    <property type="match status" value="1"/>
</dbReference>